<gene>
    <name evidence="3" type="ORF">ERS852394_02188</name>
</gene>
<dbReference type="Pfam" id="PF11775">
    <property type="entry name" value="CobT_C"/>
    <property type="match status" value="1"/>
</dbReference>
<name>A0A174F0H4_9FIRM</name>
<protein>
    <submittedName>
        <fullName evidence="3">Nitric oxide reductase activation protein</fullName>
    </submittedName>
</protein>
<dbReference type="SUPFAM" id="SSF53300">
    <property type="entry name" value="vWA-like"/>
    <property type="match status" value="1"/>
</dbReference>
<dbReference type="EMBL" id="CYZD01000011">
    <property type="protein sequence ID" value="CUO43842.1"/>
    <property type="molecule type" value="Genomic_DNA"/>
</dbReference>
<feature type="region of interest" description="Disordered" evidence="1">
    <location>
        <begin position="284"/>
        <end position="362"/>
    </location>
</feature>
<dbReference type="InterPro" id="IPR036465">
    <property type="entry name" value="vWFA_dom_sf"/>
</dbReference>
<dbReference type="AlphaFoldDB" id="A0A174F0H4"/>
<organism evidence="3 4">
    <name type="scientific">Blautia obeum</name>
    <dbReference type="NCBI Taxonomy" id="40520"/>
    <lineage>
        <taxon>Bacteria</taxon>
        <taxon>Bacillati</taxon>
        <taxon>Bacillota</taxon>
        <taxon>Clostridia</taxon>
        <taxon>Lachnospirales</taxon>
        <taxon>Lachnospiraceae</taxon>
        <taxon>Blautia</taxon>
    </lineage>
</organism>
<dbReference type="InterPro" id="IPR051928">
    <property type="entry name" value="NorD/CobT"/>
</dbReference>
<feature type="compositionally biased region" description="Basic and acidic residues" evidence="1">
    <location>
        <begin position="343"/>
        <end position="353"/>
    </location>
</feature>
<dbReference type="RefSeq" id="WP_242858925.1">
    <property type="nucleotide sequence ID" value="NZ_CYZD01000011.1"/>
</dbReference>
<evidence type="ECO:0000259" key="2">
    <source>
        <dbReference type="Pfam" id="PF11775"/>
    </source>
</evidence>
<evidence type="ECO:0000313" key="3">
    <source>
        <dbReference type="EMBL" id="CUO43842.1"/>
    </source>
</evidence>
<proteinExistence type="predicted"/>
<evidence type="ECO:0000256" key="1">
    <source>
        <dbReference type="SAM" id="MobiDB-lite"/>
    </source>
</evidence>
<feature type="compositionally biased region" description="Basic and acidic residues" evidence="1">
    <location>
        <begin position="284"/>
        <end position="305"/>
    </location>
</feature>
<dbReference type="Gene3D" id="3.40.50.410">
    <property type="entry name" value="von Willebrand factor, type A domain"/>
    <property type="match status" value="1"/>
</dbReference>
<feature type="domain" description="Cobalamin biosynthesis protein CobT VWA" evidence="2">
    <location>
        <begin position="613"/>
        <end position="715"/>
    </location>
</feature>
<dbReference type="PANTHER" id="PTHR41248">
    <property type="entry name" value="NORD PROTEIN"/>
    <property type="match status" value="1"/>
</dbReference>
<reference evidence="3 4" key="1">
    <citation type="submission" date="2015-09" db="EMBL/GenBank/DDBJ databases">
        <authorList>
            <consortium name="Pathogen Informatics"/>
        </authorList>
    </citation>
    <scope>NUCLEOTIDE SEQUENCE [LARGE SCALE GENOMIC DNA]</scope>
    <source>
        <strain evidence="3 4">2789STDY5608837</strain>
    </source>
</reference>
<sequence length="717" mass="82475">MKKALYRKRICAEKEKLTPEKVFHTPQYRDLLTSIGHEITGGKLTTLRLYDDKNSGIAGWNQGETVAVNLGNQITSSFLTLELKSDSLIGILGHECGHYRYTDSALRKRYAEHMLNGSWYPKEPAPENAQEKEALDAMNVYFERKDKAILSIFLQTASYLSNLLNDMYIEEKMCALFPGSIRRGILMNRDRNVEWLPTLREMLETEKDRLSILMNLCAQYALSSRVNAWDGADYELIDTLKLLMPVIDEAGKAADDMERYLATNHILLMIWKYFAEIIDEIEKNSTENEEQKPEQEEREGQKENPIESEEEPEEEKQGNTGAQTEQNEDKIRKEDTEQESETEDKTERNGKDQETEDPENGRTAELQKFLQQLCENLPKCVRESGGFEDKQNECGIPASETEASSDNALQKILYEMAKETLDEKIQKEIFEHLQKELMEIPFEEGHDLVQKKLCRKTEISDFLKLLTEKYEGQLEQVKKRLRLKLLPILKNQKERTEHKLFLGRRVDLRNIAAPSGAVFKKQQPGKKLDICVAVLVDNSFSMCGERMDHAILAALCLYDFCMESEIPVLVCGHHTDGYRHENLKDETVYLHCCADFETDEKDRFRIAGMQPYGSNRDGTALWYAGSRLLERPEKQKLLFVISDGAPNANQYGGTGAKRDLQKIRKKLLQQGVFFQAAAIGSDKEAIQEIYEESFLDITDLEQLPALLTKKLLRFIRR</sequence>
<evidence type="ECO:0000313" key="4">
    <source>
        <dbReference type="Proteomes" id="UP000095409"/>
    </source>
</evidence>
<dbReference type="PANTHER" id="PTHR41248:SF1">
    <property type="entry name" value="NORD PROTEIN"/>
    <property type="match status" value="1"/>
</dbReference>
<dbReference type="Proteomes" id="UP000095409">
    <property type="component" value="Unassembled WGS sequence"/>
</dbReference>
<dbReference type="InterPro" id="IPR025861">
    <property type="entry name" value="CobT_VWA_dom"/>
</dbReference>
<accession>A0A174F0H4</accession>